<keyword evidence="7" id="KW-1185">Reference proteome</keyword>
<protein>
    <recommendedName>
        <fullName evidence="2">diguanylate cyclase</fullName>
        <ecNumber evidence="2">2.7.7.65</ecNumber>
    </recommendedName>
</protein>
<evidence type="ECO:0000256" key="2">
    <source>
        <dbReference type="ARBA" id="ARBA00012528"/>
    </source>
</evidence>
<dbReference type="CDD" id="cd01949">
    <property type="entry name" value="GGDEF"/>
    <property type="match status" value="1"/>
</dbReference>
<keyword evidence="4" id="KW-0472">Membrane</keyword>
<feature type="transmembrane region" description="Helical" evidence="4">
    <location>
        <begin position="21"/>
        <end position="38"/>
    </location>
</feature>
<dbReference type="NCBIfam" id="TIGR00254">
    <property type="entry name" value="GGDEF"/>
    <property type="match status" value="1"/>
</dbReference>
<feature type="transmembrane region" description="Helical" evidence="4">
    <location>
        <begin position="126"/>
        <end position="146"/>
    </location>
</feature>
<feature type="transmembrane region" description="Helical" evidence="4">
    <location>
        <begin position="158"/>
        <end position="182"/>
    </location>
</feature>
<proteinExistence type="predicted"/>
<dbReference type="EMBL" id="CP074347">
    <property type="protein sequence ID" value="USV02042.1"/>
    <property type="molecule type" value="Genomic_DNA"/>
</dbReference>
<comment type="catalytic activity">
    <reaction evidence="3">
        <text>2 GTP = 3',3'-c-di-GMP + 2 diphosphate</text>
        <dbReference type="Rhea" id="RHEA:24898"/>
        <dbReference type="ChEBI" id="CHEBI:33019"/>
        <dbReference type="ChEBI" id="CHEBI:37565"/>
        <dbReference type="ChEBI" id="CHEBI:58805"/>
        <dbReference type="EC" id="2.7.7.65"/>
    </reaction>
</comment>
<dbReference type="PANTHER" id="PTHR45138">
    <property type="entry name" value="REGULATORY COMPONENTS OF SENSORY TRANSDUCTION SYSTEM"/>
    <property type="match status" value="1"/>
</dbReference>
<evidence type="ECO:0000313" key="6">
    <source>
        <dbReference type="EMBL" id="USV02042.1"/>
    </source>
</evidence>
<name>A0ABY5CXJ1_9GAMM</name>
<dbReference type="InterPro" id="IPR050469">
    <property type="entry name" value="Diguanylate_Cyclase"/>
</dbReference>
<dbReference type="RefSeq" id="WP_234589722.1">
    <property type="nucleotide sequence ID" value="NZ_CAMIPD010000002.1"/>
</dbReference>
<evidence type="ECO:0000259" key="5">
    <source>
        <dbReference type="PROSITE" id="PS50887"/>
    </source>
</evidence>
<dbReference type="InterPro" id="IPR000160">
    <property type="entry name" value="GGDEF_dom"/>
</dbReference>
<dbReference type="PANTHER" id="PTHR45138:SF9">
    <property type="entry name" value="DIGUANYLATE CYCLASE DGCM-RELATED"/>
    <property type="match status" value="1"/>
</dbReference>
<feature type="domain" description="GGDEF" evidence="5">
    <location>
        <begin position="341"/>
        <end position="476"/>
    </location>
</feature>
<gene>
    <name evidence="6" type="ORF">KFQ06_05835</name>
</gene>
<feature type="transmembrane region" description="Helical" evidence="4">
    <location>
        <begin position="203"/>
        <end position="226"/>
    </location>
</feature>
<accession>A0ABY5CXJ1</accession>
<reference evidence="6" key="1">
    <citation type="journal article" date="2022" name="BMC Genomics">
        <title>Genome sequence of the entomopathogenic Serratia entomophila isolate 626 and characterisation of the species specific itaconate degradation pathway.</title>
        <authorList>
            <person name="Vaughan A.L."/>
            <person name="Altermann E."/>
            <person name="Glare T.R."/>
            <person name="Hurst M.R.H."/>
        </authorList>
    </citation>
    <scope>NUCLEOTIDE SEQUENCE</scope>
    <source>
        <strain evidence="6">626</strain>
    </source>
</reference>
<comment type="pathway">
    <text evidence="1">Purine metabolism; 3',5'-cyclic di-GMP biosynthesis.</text>
</comment>
<feature type="transmembrane region" description="Helical" evidence="4">
    <location>
        <begin position="281"/>
        <end position="299"/>
    </location>
</feature>
<evidence type="ECO:0000256" key="3">
    <source>
        <dbReference type="ARBA" id="ARBA00034247"/>
    </source>
</evidence>
<feature type="transmembrane region" description="Helical" evidence="4">
    <location>
        <begin position="90"/>
        <end position="114"/>
    </location>
</feature>
<dbReference type="SMART" id="SM00267">
    <property type="entry name" value="GGDEF"/>
    <property type="match status" value="1"/>
</dbReference>
<dbReference type="PROSITE" id="PS50887">
    <property type="entry name" value="GGDEF"/>
    <property type="match status" value="1"/>
</dbReference>
<feature type="transmembrane region" description="Helical" evidence="4">
    <location>
        <begin position="238"/>
        <end position="260"/>
    </location>
</feature>
<organism evidence="6 7">
    <name type="scientific">Serratia entomophila</name>
    <dbReference type="NCBI Taxonomy" id="42906"/>
    <lineage>
        <taxon>Bacteria</taxon>
        <taxon>Pseudomonadati</taxon>
        <taxon>Pseudomonadota</taxon>
        <taxon>Gammaproteobacteria</taxon>
        <taxon>Enterobacterales</taxon>
        <taxon>Yersiniaceae</taxon>
        <taxon>Serratia</taxon>
    </lineage>
</organism>
<evidence type="ECO:0000256" key="1">
    <source>
        <dbReference type="ARBA" id="ARBA00004665"/>
    </source>
</evidence>
<dbReference type="EC" id="2.7.7.65" evidence="2"/>
<dbReference type="InterPro" id="IPR043128">
    <property type="entry name" value="Rev_trsase/Diguanyl_cyclase"/>
</dbReference>
<evidence type="ECO:0000256" key="4">
    <source>
        <dbReference type="SAM" id="Phobius"/>
    </source>
</evidence>
<dbReference type="Pfam" id="PF00990">
    <property type="entry name" value="GGDEF"/>
    <property type="match status" value="1"/>
</dbReference>
<keyword evidence="6" id="KW-0548">Nucleotidyltransferase</keyword>
<feature type="transmembrane region" description="Helical" evidence="4">
    <location>
        <begin position="44"/>
        <end position="60"/>
    </location>
</feature>
<keyword evidence="4" id="KW-1133">Transmembrane helix</keyword>
<dbReference type="GO" id="GO:0052621">
    <property type="term" value="F:diguanylate cyclase activity"/>
    <property type="evidence" value="ECO:0007669"/>
    <property type="project" value="UniProtKB-EC"/>
</dbReference>
<dbReference type="GeneID" id="75021491"/>
<dbReference type="InterPro" id="IPR029787">
    <property type="entry name" value="Nucleotide_cyclase"/>
</dbReference>
<keyword evidence="6" id="KW-0808">Transferase</keyword>
<evidence type="ECO:0000313" key="7">
    <source>
        <dbReference type="Proteomes" id="UP001056873"/>
    </source>
</evidence>
<dbReference type="Proteomes" id="UP001056873">
    <property type="component" value="Chromosome"/>
</dbReference>
<dbReference type="Gene3D" id="3.30.70.270">
    <property type="match status" value="1"/>
</dbReference>
<keyword evidence="4" id="KW-0812">Transmembrane</keyword>
<dbReference type="SUPFAM" id="SSF55073">
    <property type="entry name" value="Nucleotide cyclase"/>
    <property type="match status" value="1"/>
</dbReference>
<sequence length="488" mass="53359">MGEAMNARINAKHGLPVTVQLINLFMLTFLLSLLGILSRPIGSLSLFWPVNAILLGLLLRKPAYATPFGWLTIYLGMVVADLSAGDGEGLFLAMWLNACNMSLIATGYGVMLLLPQSQRRMGKPQAILYMFTASLAGAAVASTLSVLRNESLYNNSVIIAWLAWFSEQFSTNLLLLPVILAAPRLKQLLRMPIRWRLSAGAPLLALVVSLVFSVYIGGPGAIAFPIPALLWCAVRYQLFTVTLLTLLTGMTEISSISANLMLYETPNNHNAFLDTLMSARLGIAMLVMGPLILSSSIAVNRKLMRRLEHSANHDFLTGVLARSALTRKAGELLEHKHRSGEAVSLLLIDIDHFKLVNDTYGHAVGDQVLASFAHTLRRELRRDQLFGRLGGEEFAIMLPRALAAQGVALGEHLRQLVEKADMHPGGKVPLKITISVGVASLAMNEVKSLEQLMNMADIALYRAKTQGRNRVESFNLVSGNSIGHIMFR</sequence>